<protein>
    <submittedName>
        <fullName evidence="1">Uncharacterized protein</fullName>
    </submittedName>
</protein>
<dbReference type="EMBL" id="BPRE01000013">
    <property type="protein sequence ID" value="GJE77196.1"/>
    <property type="molecule type" value="Genomic_DNA"/>
</dbReference>
<name>A0ABQ4UYC9_9HYPH</name>
<proteinExistence type="predicted"/>
<comment type="caution">
    <text evidence="1">The sequence shown here is derived from an EMBL/GenBank/DDBJ whole genome shotgun (WGS) entry which is preliminary data.</text>
</comment>
<sequence>MTSANGEAVASEQSFTDDLGTLRKFDPLSAIDELREAGPDGGDLMGFYCRGHVARYDFAEACNKQTGANLEYDVRFVRPLEARHEWWRTVPLGGADGYSQFISAEPGSRGAYKVTVWDGVSRARRYGMRDYISADRHGHRRGFAEGFNYALKHLGIRHRDAEEHLLKVWHGRGAADADKQSEA</sequence>
<gene>
    <name evidence="1" type="ORF">BGCPKDLD_3799</name>
</gene>
<dbReference type="RefSeq" id="WP_238308318.1">
    <property type="nucleotide sequence ID" value="NZ_BPRE01000013.1"/>
</dbReference>
<evidence type="ECO:0000313" key="1">
    <source>
        <dbReference type="EMBL" id="GJE77196.1"/>
    </source>
</evidence>
<evidence type="ECO:0000313" key="2">
    <source>
        <dbReference type="Proteomes" id="UP001055093"/>
    </source>
</evidence>
<organism evidence="1 2">
    <name type="scientific">Methylorubrum suomiense</name>
    <dbReference type="NCBI Taxonomy" id="144191"/>
    <lineage>
        <taxon>Bacteria</taxon>
        <taxon>Pseudomonadati</taxon>
        <taxon>Pseudomonadota</taxon>
        <taxon>Alphaproteobacteria</taxon>
        <taxon>Hyphomicrobiales</taxon>
        <taxon>Methylobacteriaceae</taxon>
        <taxon>Methylorubrum</taxon>
    </lineage>
</organism>
<reference evidence="1" key="1">
    <citation type="journal article" date="2021" name="Front. Microbiol.">
        <title>Comprehensive Comparative Genomics and Phenotyping of Methylobacterium Species.</title>
        <authorList>
            <person name="Alessa O."/>
            <person name="Ogura Y."/>
            <person name="Fujitani Y."/>
            <person name="Takami H."/>
            <person name="Hayashi T."/>
            <person name="Sahin N."/>
            <person name="Tani A."/>
        </authorList>
    </citation>
    <scope>NUCLEOTIDE SEQUENCE</scope>
    <source>
        <strain evidence="1">DSM 14458</strain>
    </source>
</reference>
<keyword evidence="2" id="KW-1185">Reference proteome</keyword>
<accession>A0ABQ4UYC9</accession>
<dbReference type="Proteomes" id="UP001055093">
    <property type="component" value="Unassembled WGS sequence"/>
</dbReference>
<reference evidence="1" key="2">
    <citation type="submission" date="2021-08" db="EMBL/GenBank/DDBJ databases">
        <authorList>
            <person name="Tani A."/>
            <person name="Ola A."/>
            <person name="Ogura Y."/>
            <person name="Katsura K."/>
            <person name="Hayashi T."/>
        </authorList>
    </citation>
    <scope>NUCLEOTIDE SEQUENCE</scope>
    <source>
        <strain evidence="1">DSM 14458</strain>
    </source>
</reference>